<comment type="similarity">
    <text evidence="5">Belongs to the 4-toluene sulfonate uptake permease (TSUP) (TC 2.A.102) family.</text>
</comment>
<feature type="transmembrane region" description="Helical" evidence="5">
    <location>
        <begin position="12"/>
        <end position="43"/>
    </location>
</feature>
<evidence type="ECO:0000256" key="1">
    <source>
        <dbReference type="ARBA" id="ARBA00004141"/>
    </source>
</evidence>
<dbReference type="PANTHER" id="PTHR43701">
    <property type="entry name" value="MEMBRANE TRANSPORTER PROTEIN MJ0441-RELATED"/>
    <property type="match status" value="1"/>
</dbReference>
<feature type="transmembrane region" description="Helical" evidence="5">
    <location>
        <begin position="276"/>
        <end position="294"/>
    </location>
</feature>
<comment type="subcellular location">
    <subcellularLocation>
        <location evidence="5">Cell membrane</location>
        <topology evidence="5">Multi-pass membrane protein</topology>
    </subcellularLocation>
    <subcellularLocation>
        <location evidence="1">Membrane</location>
        <topology evidence="1">Multi-pass membrane protein</topology>
    </subcellularLocation>
</comment>
<reference evidence="6 7" key="1">
    <citation type="submission" date="2018-05" db="EMBL/GenBank/DDBJ databases">
        <title>Complete Genome Sequences of Extremely Thermoacidophilic, Metal-Mobilizing Type-Strain Members of the Archaeal Family Sulfolobaceae: Acidianus brierleyi DSM-1651T, Acidianus sulfidivorans DSM-18786T, Metallosphaera hakonensis DSM-7519T, and Metallosphaera prunae DSM-10039T.</title>
        <authorList>
            <person name="Counts J.A."/>
            <person name="Kelly R.M."/>
        </authorList>
    </citation>
    <scope>NUCLEOTIDE SEQUENCE [LARGE SCALE GENOMIC DNA]</scope>
    <source>
        <strain evidence="6 7">JP7</strain>
    </source>
</reference>
<evidence type="ECO:0000256" key="5">
    <source>
        <dbReference type="RuleBase" id="RU363041"/>
    </source>
</evidence>
<dbReference type="Proteomes" id="UP000248410">
    <property type="component" value="Chromosome"/>
</dbReference>
<keyword evidence="5" id="KW-1003">Cell membrane</keyword>
<dbReference type="GO" id="GO:0005886">
    <property type="term" value="C:plasma membrane"/>
    <property type="evidence" value="ECO:0007669"/>
    <property type="project" value="UniProtKB-SubCell"/>
</dbReference>
<dbReference type="RefSeq" id="WP_110379914.1">
    <property type="nucleotide sequence ID" value="NZ_CP029288.2"/>
</dbReference>
<name>A0A2U9IM78_9CREN</name>
<dbReference type="AlphaFoldDB" id="A0A2U9IM78"/>
<feature type="transmembrane region" description="Helical" evidence="5">
    <location>
        <begin position="63"/>
        <end position="81"/>
    </location>
</feature>
<feature type="transmembrane region" description="Helical" evidence="5">
    <location>
        <begin position="127"/>
        <end position="144"/>
    </location>
</feature>
<feature type="transmembrane region" description="Helical" evidence="5">
    <location>
        <begin position="184"/>
        <end position="206"/>
    </location>
</feature>
<accession>A0A2U9IM78</accession>
<evidence type="ECO:0000256" key="3">
    <source>
        <dbReference type="ARBA" id="ARBA00022989"/>
    </source>
</evidence>
<evidence type="ECO:0000256" key="4">
    <source>
        <dbReference type="ARBA" id="ARBA00023136"/>
    </source>
</evidence>
<feature type="transmembrane region" description="Helical" evidence="5">
    <location>
        <begin position="212"/>
        <end position="235"/>
    </location>
</feature>
<keyword evidence="7" id="KW-1185">Reference proteome</keyword>
<dbReference type="InterPro" id="IPR002781">
    <property type="entry name" value="TM_pro_TauE-like"/>
</dbReference>
<feature type="transmembrane region" description="Helical" evidence="5">
    <location>
        <begin position="102"/>
        <end position="121"/>
    </location>
</feature>
<evidence type="ECO:0000313" key="6">
    <source>
        <dbReference type="EMBL" id="AWR97024.1"/>
    </source>
</evidence>
<dbReference type="EMBL" id="CP029288">
    <property type="protein sequence ID" value="AWR97024.1"/>
    <property type="molecule type" value="Genomic_DNA"/>
</dbReference>
<evidence type="ECO:0000313" key="7">
    <source>
        <dbReference type="Proteomes" id="UP000248410"/>
    </source>
</evidence>
<dbReference type="GeneID" id="36837351"/>
<protein>
    <recommendedName>
        <fullName evidence="5">Probable membrane transporter protein</fullName>
    </recommendedName>
</protein>
<dbReference type="InterPro" id="IPR051598">
    <property type="entry name" value="TSUP/Inactive_protease-like"/>
</dbReference>
<dbReference type="PANTHER" id="PTHR43701:SF2">
    <property type="entry name" value="MEMBRANE TRANSPORTER PROTEIN YJNA-RELATED"/>
    <property type="match status" value="1"/>
</dbReference>
<proteinExistence type="inferred from homology"/>
<gene>
    <name evidence="6" type="ORF">DFR86_05240</name>
</gene>
<dbReference type="KEGG" id="asul:DFR86_05240"/>
<organism evidence="6 7">
    <name type="scientific">Acidianus sulfidivorans JP7</name>
    <dbReference type="NCBI Taxonomy" id="619593"/>
    <lineage>
        <taxon>Archaea</taxon>
        <taxon>Thermoproteota</taxon>
        <taxon>Thermoprotei</taxon>
        <taxon>Sulfolobales</taxon>
        <taxon>Sulfolobaceae</taxon>
        <taxon>Acidianus</taxon>
    </lineage>
</organism>
<feature type="transmembrane region" description="Helical" evidence="5">
    <location>
        <begin position="242"/>
        <end position="264"/>
    </location>
</feature>
<keyword evidence="2 5" id="KW-0812">Transmembrane</keyword>
<sequence>MISIVITPIEYVLALISGIAVGFSLGLIGGGGSILAVPLLLYFVGLSTVPPQYASNPTLAHEYIDYVDHVALGTTALAVGLNAYINSYMHFKKGNVRIKEGILFSIPGVVGALIGAYISHITPGQSLLFFFGILMIAVAILMLRPQMERQTASKGINNITTISNSSSMNLTKRFNLSDVSVKKIIPAGLIVGFASGYFGIGGGFLIVPGLLFSTGLCMIKAVGTSLISVGTFGIVSAGEYAVYGYVLPLVSITYLIGGIAGGYAGSSIASRMPRGMLRKIFAVIIIAVAIYIMVENVKGLFLLIH</sequence>
<keyword evidence="3 5" id="KW-1133">Transmembrane helix</keyword>
<dbReference type="OrthoDB" id="12267at2157"/>
<keyword evidence="4 5" id="KW-0472">Membrane</keyword>
<dbReference type="Pfam" id="PF01925">
    <property type="entry name" value="TauE"/>
    <property type="match status" value="1"/>
</dbReference>
<evidence type="ECO:0000256" key="2">
    <source>
        <dbReference type="ARBA" id="ARBA00022692"/>
    </source>
</evidence>